<accession>A0AAX4JLC0</accession>
<dbReference type="InterPro" id="IPR001680">
    <property type="entry name" value="WD40_rpt"/>
</dbReference>
<dbReference type="Gene3D" id="2.130.10.10">
    <property type="entry name" value="YVTN repeat-like/Quinoprotein amine dehydrogenase"/>
    <property type="match status" value="2"/>
</dbReference>
<feature type="compositionally biased region" description="Polar residues" evidence="2">
    <location>
        <begin position="486"/>
        <end position="510"/>
    </location>
</feature>
<proteinExistence type="inferred from homology"/>
<dbReference type="InterPro" id="IPR036322">
    <property type="entry name" value="WD40_repeat_dom_sf"/>
</dbReference>
<feature type="region of interest" description="Disordered" evidence="2">
    <location>
        <begin position="428"/>
        <end position="520"/>
    </location>
</feature>
<dbReference type="Gene3D" id="3.40.50.300">
    <property type="entry name" value="P-loop containing nucleotide triphosphate hydrolases"/>
    <property type="match status" value="1"/>
</dbReference>
<dbReference type="SMART" id="SM01167">
    <property type="entry name" value="DUF1900"/>
    <property type="match status" value="2"/>
</dbReference>
<protein>
    <recommendedName>
        <fullName evidence="5">Actin cross-linking</fullName>
    </recommendedName>
</protein>
<evidence type="ECO:0000256" key="1">
    <source>
        <dbReference type="ARBA" id="ARBA00009482"/>
    </source>
</evidence>
<feature type="compositionally biased region" description="Basic and acidic residues" evidence="2">
    <location>
        <begin position="1375"/>
        <end position="1394"/>
    </location>
</feature>
<dbReference type="GeneID" id="91090859"/>
<keyword evidence="4" id="KW-1185">Reference proteome</keyword>
<dbReference type="PANTHER" id="PTHR10856:SF20">
    <property type="entry name" value="CORONIN-7"/>
    <property type="match status" value="1"/>
</dbReference>
<organism evidence="3 4">
    <name type="scientific">Kwoniella dendrophila CBS 6074</name>
    <dbReference type="NCBI Taxonomy" id="1295534"/>
    <lineage>
        <taxon>Eukaryota</taxon>
        <taxon>Fungi</taxon>
        <taxon>Dikarya</taxon>
        <taxon>Basidiomycota</taxon>
        <taxon>Agaricomycotina</taxon>
        <taxon>Tremellomycetes</taxon>
        <taxon>Tremellales</taxon>
        <taxon>Cryptococcaceae</taxon>
        <taxon>Kwoniella</taxon>
    </lineage>
</organism>
<dbReference type="SMART" id="SM00320">
    <property type="entry name" value="WD40"/>
    <property type="match status" value="5"/>
</dbReference>
<dbReference type="Pfam" id="PF16300">
    <property type="entry name" value="WD40_4"/>
    <property type="match status" value="2"/>
</dbReference>
<dbReference type="Proteomes" id="UP001355207">
    <property type="component" value="Chromosome 1"/>
</dbReference>
<dbReference type="PANTHER" id="PTHR10856">
    <property type="entry name" value="CORONIN"/>
    <property type="match status" value="1"/>
</dbReference>
<comment type="similarity">
    <text evidence="1">Belongs to the WD repeat coronin family.</text>
</comment>
<dbReference type="RefSeq" id="XP_066072088.1">
    <property type="nucleotide sequence ID" value="XM_066215991.1"/>
</dbReference>
<dbReference type="InterPro" id="IPR015505">
    <property type="entry name" value="Coronin"/>
</dbReference>
<feature type="region of interest" description="Disordered" evidence="2">
    <location>
        <begin position="929"/>
        <end position="953"/>
    </location>
</feature>
<dbReference type="InterPro" id="IPR027417">
    <property type="entry name" value="P-loop_NTPase"/>
</dbReference>
<evidence type="ECO:0000313" key="3">
    <source>
        <dbReference type="EMBL" id="WWC85325.1"/>
    </source>
</evidence>
<dbReference type="SUPFAM" id="SSF52540">
    <property type="entry name" value="P-loop containing nucleoside triphosphate hydrolases"/>
    <property type="match status" value="1"/>
</dbReference>
<gene>
    <name evidence="3" type="ORF">L201_000187</name>
</gene>
<evidence type="ECO:0000313" key="4">
    <source>
        <dbReference type="Proteomes" id="UP001355207"/>
    </source>
</evidence>
<dbReference type="EMBL" id="CP144098">
    <property type="protein sequence ID" value="WWC85325.1"/>
    <property type="molecule type" value="Genomic_DNA"/>
</dbReference>
<evidence type="ECO:0008006" key="5">
    <source>
        <dbReference type="Google" id="ProtNLM"/>
    </source>
</evidence>
<evidence type="ECO:0000256" key="2">
    <source>
        <dbReference type="SAM" id="MobiDB-lite"/>
    </source>
</evidence>
<name>A0AAX4JLC0_9TREE</name>
<dbReference type="FunFam" id="2.130.10.10:FF:001012">
    <property type="entry name" value="Actin cross-linking, putative"/>
    <property type="match status" value="1"/>
</dbReference>
<feature type="compositionally biased region" description="Low complexity" evidence="2">
    <location>
        <begin position="445"/>
        <end position="459"/>
    </location>
</feature>
<feature type="region of interest" description="Disordered" evidence="2">
    <location>
        <begin position="1369"/>
        <end position="1413"/>
    </location>
</feature>
<dbReference type="InterPro" id="IPR015943">
    <property type="entry name" value="WD40/YVTN_repeat-like_dom_sf"/>
</dbReference>
<reference evidence="3 4" key="1">
    <citation type="submission" date="2024-01" db="EMBL/GenBank/DDBJ databases">
        <title>Comparative genomics of Cryptococcus and Kwoniella reveals pathogenesis evolution and contrasting modes of karyotype evolution via chromosome fusion or intercentromeric recombination.</title>
        <authorList>
            <person name="Coelho M.A."/>
            <person name="David-Palma M."/>
            <person name="Shea T."/>
            <person name="Bowers K."/>
            <person name="McGinley-Smith S."/>
            <person name="Mohammad A.W."/>
            <person name="Gnirke A."/>
            <person name="Yurkov A.M."/>
            <person name="Nowrousian M."/>
            <person name="Sun S."/>
            <person name="Cuomo C.A."/>
            <person name="Heitman J."/>
        </authorList>
    </citation>
    <scope>NUCLEOTIDE SEQUENCE [LARGE SCALE GENOMIC DNA]</scope>
    <source>
        <strain evidence="3 4">CBS 6074</strain>
    </source>
</reference>
<dbReference type="SUPFAM" id="SSF50978">
    <property type="entry name" value="WD40 repeat-like"/>
    <property type="match status" value="2"/>
</dbReference>
<sequence>MAPPRFGASKYRNSLTQIGPREEFYRGHLPPFSIAQNASSSSLLTTFSSEIKSNREWLVTVTPHGDLSYRGYRIDSKAGIERVGQGGGVGDWDLSRLEDNTLIIGNLDGSISVYSLPESPTTSSSLTLRQTIPPASSSPITHVLLHPTTPNIVLVSSISHPLSIYDISPSIDSASITLNIKEPKGIWSFGWSNDGRKIGVVGKSGNLSIYEPRKSKDPITTKNLTFSNVQPLKPCKLVWLGNNQIFLTSFSKSRNRQFSLYQISNTSSNTTIETIFNENLDTSQGILIPLIDNERKLIYLIGKGDMTLRQLEISPGTSLGYQETIHQLPYPLSTSSITLKHQTKSDVMKAEIAQILIPIIDKDGDALIPLSIKIPRRQLIDYHDDLYPDIIGTVPEQTAEEWLKGENKAPQLITLDPARRHVWEGKVEEYQRNSSRTSSKHSDTIPEISSSPNPPTSTIQANIPQDTPEIDGKYELGHQSPAHDTPSPSTQSSAADSQGNTSIPIQTSNVPKLDNEETYSSTSYKSRIVADYLAIEFARHRSGGGTEPLMVGLQGPQGCGKTTLCSGFVRYLKEKKELTAAVLSLDDLYKTHEGLKAIAAQHPDNALLSGRGPPGTHDTELAVSVLEQVKRINDSPDNFANLPIFDKSLCGGEGDRSSETVKIAGPIDVFILEGWSMGFLPLGEKQLEESYSKPKAASLKTSDIFYVKHPLQSLKSLNEYLSEFSSSIYSNFKGFIQIEPLSYDYVFRWRLQQEHNMKEKNGGKGMTDEQVKKFVERYMPGYELWKEGIWNKGTTWEGRGLKLVFGPEREVLDVIQPQSTAQLDSNENSAPVEAKEKFNEDTKGDIQLKQVEQLAAEKDIKLIEKDLAAMKVEKQKEVEVTPFPPAPAPASSTPISAPAPAPVANIVSTDASPSSNTNLSQASKLLTAITPSESTEPSTQRSTTQAPTQERYNPNWSRKFLAGKSPLIPSYDSLPALSSLHQDSKILKANANLAFFPIQGTGGRLNVHPLSKKGRLSIGGEGYLSAGVEIVDFDVELAGDRVAVAGEDGIIRIWSVPKDGMTGVGPEPNQVLKGKGIDKITQIAFHPTAKDLLVGLTNDHGSSNIRFWDLSAGEETKVEQVSDKGVFNFSFSPQGDRVAIAAKDNQILVLDPRKPSDQITGKAHDSPRSFQIVWIDETHLASVGFSRGSQRKINSYEISSGTIETISSITIDVSPSVLFPVYDPDTSILYIWGKGERVIQSFEVQLNSRSTEKIVKLPSYTAGQPQVGLVFLPKRLIDVRKVEIAKCLRLTAKTMEEVTFTIPRNKPEFFQDDIYVPTIDVEKYVTTAPEWLQGENTLPSKIDLRPEGMISLSQAPKNDSAATKKFVPAANVMSEEEKKRKEMDDLFKKAKMDESSDEEDVPIKGLAPPDDDW</sequence>